<dbReference type="Gene3D" id="3.30.565.10">
    <property type="entry name" value="Histidine kinase-like ATPase, C-terminal domain"/>
    <property type="match status" value="1"/>
</dbReference>
<sequence>MKLSIGHRLGLSFVLLVLISAGVVGGLFYTKTVDLLVKHALDDIADQVKSAALMLQTVININDEDVLYLANTESVQGLLRTRNGKQNAALKKIKYRRWQKKLEQIFATHLKRNSSYLSIRFIDEQGQELVHVRNKDKKIIYYSGDSLQNKSNRVYVREALKLPSGVIYVSEINLNREFGQVVKPYQEVKRSATPVYDERNNKLAGLVVITIEIGQKLRAIQKQLGQKTGSQFYITNDQGGYLIHENADKTYSFDRGEHYQIQQDIPQLAKLYLPTNHQSQSILMPSISNENKLINFTKVSFDAAHPKRFIAVVLAQNYSSIVAQQAEVLNDVSFWAFVLILISAVVGVLLSIHVTGPIKKMTRAVNDFTHHQPIANSLPVEKTDEVGVLARSFEAMIKQVNKSQKDLSDLNNNLEQQVQERTRSLKLNEEHQRTVLESIADAIITIDENSEITGFNMSAEKIFYYKAEEVIGKNISILLPENKRQSHDDYMESKSIFHSRIINQIRDLEGQRKDGSLFSLELKVTPMISENEKGYVGVLRDITERKRIDKMKSEFISTVSHELRTPLTSMHGAIELIKSVASDELSEQVKKLLQVADNNSQRLLLLINDILDVQKIESEQMFFDFHCIEVLPFVQKSLDDNIGYGEEYGVKFLLSSSDAKICILADKNRLMQVMANLLSNAAKFADKDSVVDIAVSRSSEGFVKISVKNNGTEIPDAFRHKVFEKFTQLDSSDTRSKGGTGLGLSIAQVIIKKHKGNIDFISKDGVTVFYFELPECVC</sequence>
<dbReference type="InterPro" id="IPR036890">
    <property type="entry name" value="HATPase_C_sf"/>
</dbReference>
<dbReference type="InterPro" id="IPR036097">
    <property type="entry name" value="HisK_dim/P_sf"/>
</dbReference>
<dbReference type="SMART" id="SM00387">
    <property type="entry name" value="HATPase_c"/>
    <property type="match status" value="1"/>
</dbReference>
<evidence type="ECO:0000256" key="12">
    <source>
        <dbReference type="ARBA" id="ARBA00023012"/>
    </source>
</evidence>
<evidence type="ECO:0000256" key="14">
    <source>
        <dbReference type="SAM" id="Coils"/>
    </source>
</evidence>
<dbReference type="AlphaFoldDB" id="A0A3B0XSU5"/>
<keyword evidence="7 15" id="KW-0812">Transmembrane</keyword>
<dbReference type="SMART" id="SM00086">
    <property type="entry name" value="PAC"/>
    <property type="match status" value="1"/>
</dbReference>
<dbReference type="PROSITE" id="PS50885">
    <property type="entry name" value="HAMP"/>
    <property type="match status" value="1"/>
</dbReference>
<dbReference type="Pfam" id="PF00672">
    <property type="entry name" value="HAMP"/>
    <property type="match status" value="1"/>
</dbReference>
<dbReference type="CDD" id="cd00082">
    <property type="entry name" value="HisKA"/>
    <property type="match status" value="1"/>
</dbReference>
<feature type="domain" description="PAC" evidence="18">
    <location>
        <begin position="504"/>
        <end position="554"/>
    </location>
</feature>
<dbReference type="InterPro" id="IPR029151">
    <property type="entry name" value="Sensor-like_sf"/>
</dbReference>
<evidence type="ECO:0000256" key="11">
    <source>
        <dbReference type="ARBA" id="ARBA00022989"/>
    </source>
</evidence>
<dbReference type="Gene3D" id="6.10.340.10">
    <property type="match status" value="1"/>
</dbReference>
<keyword evidence="8" id="KW-0547">Nucleotide-binding</keyword>
<evidence type="ECO:0000256" key="6">
    <source>
        <dbReference type="ARBA" id="ARBA00022679"/>
    </source>
</evidence>
<dbReference type="GO" id="GO:0000156">
    <property type="term" value="F:phosphorelay response regulator activity"/>
    <property type="evidence" value="ECO:0007669"/>
    <property type="project" value="TreeGrafter"/>
</dbReference>
<proteinExistence type="predicted"/>
<gene>
    <name evidence="20" type="ORF">MNBD_GAMMA08-1626</name>
</gene>
<dbReference type="GO" id="GO:0006355">
    <property type="term" value="P:regulation of DNA-templated transcription"/>
    <property type="evidence" value="ECO:0007669"/>
    <property type="project" value="InterPro"/>
</dbReference>
<name>A0A3B0XSU5_9ZZZZ</name>
<dbReference type="InterPro" id="IPR004358">
    <property type="entry name" value="Sig_transdc_His_kin-like_C"/>
</dbReference>
<dbReference type="Pfam" id="PF21623">
    <property type="entry name" value="HK_sensor_dom_bact"/>
    <property type="match status" value="1"/>
</dbReference>
<dbReference type="InterPro" id="IPR000700">
    <property type="entry name" value="PAS-assoc_C"/>
</dbReference>
<comment type="subcellular location">
    <subcellularLocation>
        <location evidence="2">Cell membrane</location>
        <topology evidence="2">Multi-pass membrane protein</topology>
    </subcellularLocation>
</comment>
<dbReference type="InterPro" id="IPR003661">
    <property type="entry name" value="HisK_dim/P_dom"/>
</dbReference>
<dbReference type="GO" id="GO:0000155">
    <property type="term" value="F:phosphorelay sensor kinase activity"/>
    <property type="evidence" value="ECO:0007669"/>
    <property type="project" value="InterPro"/>
</dbReference>
<evidence type="ECO:0000256" key="9">
    <source>
        <dbReference type="ARBA" id="ARBA00022777"/>
    </source>
</evidence>
<dbReference type="EMBL" id="UOFH01000373">
    <property type="protein sequence ID" value="VAW67143.1"/>
    <property type="molecule type" value="Genomic_DNA"/>
</dbReference>
<dbReference type="GO" id="GO:0030295">
    <property type="term" value="F:protein kinase activator activity"/>
    <property type="evidence" value="ECO:0007669"/>
    <property type="project" value="TreeGrafter"/>
</dbReference>
<dbReference type="CDD" id="cd00130">
    <property type="entry name" value="PAS"/>
    <property type="match status" value="1"/>
</dbReference>
<feature type="domain" description="PAS" evidence="17">
    <location>
        <begin position="428"/>
        <end position="483"/>
    </location>
</feature>
<protein>
    <recommendedName>
        <fullName evidence="3">histidine kinase</fullName>
        <ecNumber evidence="3">2.7.13.3</ecNumber>
    </recommendedName>
</protein>
<evidence type="ECO:0000259" key="18">
    <source>
        <dbReference type="PROSITE" id="PS50113"/>
    </source>
</evidence>
<evidence type="ECO:0000313" key="20">
    <source>
        <dbReference type="EMBL" id="VAW67143.1"/>
    </source>
</evidence>
<dbReference type="Pfam" id="PF00512">
    <property type="entry name" value="HisKA"/>
    <property type="match status" value="1"/>
</dbReference>
<evidence type="ECO:0000256" key="4">
    <source>
        <dbReference type="ARBA" id="ARBA00022475"/>
    </source>
</evidence>
<dbReference type="Pfam" id="PF02518">
    <property type="entry name" value="HATPase_c"/>
    <property type="match status" value="1"/>
</dbReference>
<dbReference type="CDD" id="cd06225">
    <property type="entry name" value="HAMP"/>
    <property type="match status" value="1"/>
</dbReference>
<dbReference type="PRINTS" id="PR00344">
    <property type="entry name" value="BCTRLSENSOR"/>
</dbReference>
<keyword evidence="5" id="KW-0597">Phosphoprotein</keyword>
<dbReference type="GO" id="GO:0005524">
    <property type="term" value="F:ATP binding"/>
    <property type="evidence" value="ECO:0007669"/>
    <property type="project" value="UniProtKB-KW"/>
</dbReference>
<keyword evidence="6" id="KW-0808">Transferase</keyword>
<dbReference type="InterPro" id="IPR035965">
    <property type="entry name" value="PAS-like_dom_sf"/>
</dbReference>
<evidence type="ECO:0000256" key="8">
    <source>
        <dbReference type="ARBA" id="ARBA00022741"/>
    </source>
</evidence>
<evidence type="ECO:0000256" key="13">
    <source>
        <dbReference type="ARBA" id="ARBA00023136"/>
    </source>
</evidence>
<organism evidence="20">
    <name type="scientific">hydrothermal vent metagenome</name>
    <dbReference type="NCBI Taxonomy" id="652676"/>
    <lineage>
        <taxon>unclassified sequences</taxon>
        <taxon>metagenomes</taxon>
        <taxon>ecological metagenomes</taxon>
    </lineage>
</organism>
<dbReference type="SUPFAM" id="SSF47384">
    <property type="entry name" value="Homodimeric domain of signal transducing histidine kinase"/>
    <property type="match status" value="1"/>
</dbReference>
<dbReference type="Gene3D" id="3.30.450.20">
    <property type="entry name" value="PAS domain"/>
    <property type="match status" value="2"/>
</dbReference>
<evidence type="ECO:0000256" key="1">
    <source>
        <dbReference type="ARBA" id="ARBA00000085"/>
    </source>
</evidence>
<dbReference type="FunFam" id="1.10.287.130:FF:000001">
    <property type="entry name" value="Two-component sensor histidine kinase"/>
    <property type="match status" value="1"/>
</dbReference>
<dbReference type="InterPro" id="IPR048760">
    <property type="entry name" value="VP0354-like_sensor_dom"/>
</dbReference>
<keyword evidence="4" id="KW-1003">Cell membrane</keyword>
<evidence type="ECO:0000256" key="2">
    <source>
        <dbReference type="ARBA" id="ARBA00004651"/>
    </source>
</evidence>
<keyword evidence="9" id="KW-0418">Kinase</keyword>
<dbReference type="InterPro" id="IPR005467">
    <property type="entry name" value="His_kinase_dom"/>
</dbReference>
<dbReference type="InterPro" id="IPR013767">
    <property type="entry name" value="PAS_fold"/>
</dbReference>
<evidence type="ECO:0000256" key="5">
    <source>
        <dbReference type="ARBA" id="ARBA00022553"/>
    </source>
</evidence>
<keyword evidence="11 15" id="KW-1133">Transmembrane helix</keyword>
<keyword evidence="14" id="KW-0175">Coiled coil</keyword>
<dbReference type="InterPro" id="IPR003594">
    <property type="entry name" value="HATPase_dom"/>
</dbReference>
<dbReference type="InterPro" id="IPR000014">
    <property type="entry name" value="PAS"/>
</dbReference>
<dbReference type="CDD" id="cd18773">
    <property type="entry name" value="PDC1_HK_sensor"/>
    <property type="match status" value="1"/>
</dbReference>
<keyword evidence="13 15" id="KW-0472">Membrane</keyword>
<dbReference type="PROSITE" id="PS50113">
    <property type="entry name" value="PAC"/>
    <property type="match status" value="1"/>
</dbReference>
<feature type="transmembrane region" description="Helical" evidence="15">
    <location>
        <begin position="334"/>
        <end position="354"/>
    </location>
</feature>
<dbReference type="Gene3D" id="1.10.287.130">
    <property type="match status" value="1"/>
</dbReference>
<dbReference type="SUPFAM" id="SSF55785">
    <property type="entry name" value="PYP-like sensor domain (PAS domain)"/>
    <property type="match status" value="1"/>
</dbReference>
<dbReference type="InterPro" id="IPR050351">
    <property type="entry name" value="BphY/WalK/GraS-like"/>
</dbReference>
<feature type="domain" description="Histidine kinase" evidence="16">
    <location>
        <begin position="558"/>
        <end position="777"/>
    </location>
</feature>
<dbReference type="SMART" id="SM00304">
    <property type="entry name" value="HAMP"/>
    <property type="match status" value="1"/>
</dbReference>
<accession>A0A3B0XSU5</accession>
<dbReference type="SMART" id="SM00091">
    <property type="entry name" value="PAS"/>
    <property type="match status" value="1"/>
</dbReference>
<reference evidence="20" key="1">
    <citation type="submission" date="2018-06" db="EMBL/GenBank/DDBJ databases">
        <authorList>
            <person name="Zhirakovskaya E."/>
        </authorList>
    </citation>
    <scope>NUCLEOTIDE SEQUENCE</scope>
</reference>
<comment type="catalytic activity">
    <reaction evidence="1">
        <text>ATP + protein L-histidine = ADP + protein N-phospho-L-histidine.</text>
        <dbReference type="EC" id="2.7.13.3"/>
    </reaction>
</comment>
<dbReference type="SUPFAM" id="SSF103190">
    <property type="entry name" value="Sensory domain-like"/>
    <property type="match status" value="1"/>
</dbReference>
<dbReference type="PANTHER" id="PTHR42878:SF7">
    <property type="entry name" value="SENSOR HISTIDINE KINASE GLRK"/>
    <property type="match status" value="1"/>
</dbReference>
<evidence type="ECO:0000259" key="17">
    <source>
        <dbReference type="PROSITE" id="PS50112"/>
    </source>
</evidence>
<dbReference type="PANTHER" id="PTHR42878">
    <property type="entry name" value="TWO-COMPONENT HISTIDINE KINASE"/>
    <property type="match status" value="1"/>
</dbReference>
<dbReference type="InterPro" id="IPR003660">
    <property type="entry name" value="HAMP_dom"/>
</dbReference>
<evidence type="ECO:0000259" key="16">
    <source>
        <dbReference type="PROSITE" id="PS50109"/>
    </source>
</evidence>
<dbReference type="EC" id="2.7.13.3" evidence="3"/>
<feature type="coiled-coil region" evidence="14">
    <location>
        <begin position="393"/>
        <end position="420"/>
    </location>
</feature>
<evidence type="ECO:0000256" key="3">
    <source>
        <dbReference type="ARBA" id="ARBA00012438"/>
    </source>
</evidence>
<evidence type="ECO:0000256" key="15">
    <source>
        <dbReference type="SAM" id="Phobius"/>
    </source>
</evidence>
<dbReference type="Pfam" id="PF00989">
    <property type="entry name" value="PAS"/>
    <property type="match status" value="1"/>
</dbReference>
<dbReference type="GO" id="GO:0005886">
    <property type="term" value="C:plasma membrane"/>
    <property type="evidence" value="ECO:0007669"/>
    <property type="project" value="UniProtKB-SubCell"/>
</dbReference>
<dbReference type="SMART" id="SM00388">
    <property type="entry name" value="HisKA"/>
    <property type="match status" value="1"/>
</dbReference>
<keyword evidence="12" id="KW-0902">Two-component regulatory system</keyword>
<dbReference type="SUPFAM" id="SSF55874">
    <property type="entry name" value="ATPase domain of HSP90 chaperone/DNA topoisomerase II/histidine kinase"/>
    <property type="match status" value="1"/>
</dbReference>
<evidence type="ECO:0000256" key="7">
    <source>
        <dbReference type="ARBA" id="ARBA00022692"/>
    </source>
</evidence>
<evidence type="ECO:0000256" key="10">
    <source>
        <dbReference type="ARBA" id="ARBA00022840"/>
    </source>
</evidence>
<evidence type="ECO:0000259" key="19">
    <source>
        <dbReference type="PROSITE" id="PS50885"/>
    </source>
</evidence>
<keyword evidence="10" id="KW-0067">ATP-binding</keyword>
<dbReference type="GO" id="GO:0007234">
    <property type="term" value="P:osmosensory signaling via phosphorelay pathway"/>
    <property type="evidence" value="ECO:0007669"/>
    <property type="project" value="TreeGrafter"/>
</dbReference>
<dbReference type="InterPro" id="IPR001610">
    <property type="entry name" value="PAC"/>
</dbReference>
<dbReference type="PROSITE" id="PS50112">
    <property type="entry name" value="PAS"/>
    <property type="match status" value="1"/>
</dbReference>
<feature type="domain" description="HAMP" evidence="19">
    <location>
        <begin position="352"/>
        <end position="405"/>
    </location>
</feature>
<dbReference type="SUPFAM" id="SSF158472">
    <property type="entry name" value="HAMP domain-like"/>
    <property type="match status" value="1"/>
</dbReference>
<dbReference type="NCBIfam" id="TIGR00229">
    <property type="entry name" value="sensory_box"/>
    <property type="match status" value="1"/>
</dbReference>
<dbReference type="PROSITE" id="PS50109">
    <property type="entry name" value="HIS_KIN"/>
    <property type="match status" value="1"/>
</dbReference>